<dbReference type="Proteomes" id="UP000222542">
    <property type="component" value="Unassembled WGS sequence"/>
</dbReference>
<reference evidence="1 2" key="1">
    <citation type="journal article" date="2014" name="Nat. Genet.">
        <title>Genome sequence of the hot pepper provides insights into the evolution of pungency in Capsicum species.</title>
        <authorList>
            <person name="Kim S."/>
            <person name="Park M."/>
            <person name="Yeom S.I."/>
            <person name="Kim Y.M."/>
            <person name="Lee J.M."/>
            <person name="Lee H.A."/>
            <person name="Seo E."/>
            <person name="Choi J."/>
            <person name="Cheong K."/>
            <person name="Kim K.T."/>
            <person name="Jung K."/>
            <person name="Lee G.W."/>
            <person name="Oh S.K."/>
            <person name="Bae C."/>
            <person name="Kim S.B."/>
            <person name="Lee H.Y."/>
            <person name="Kim S.Y."/>
            <person name="Kim M.S."/>
            <person name="Kang B.C."/>
            <person name="Jo Y.D."/>
            <person name="Yang H.B."/>
            <person name="Jeong H.J."/>
            <person name="Kang W.H."/>
            <person name="Kwon J.K."/>
            <person name="Shin C."/>
            <person name="Lim J.Y."/>
            <person name="Park J.H."/>
            <person name="Huh J.H."/>
            <person name="Kim J.S."/>
            <person name="Kim B.D."/>
            <person name="Cohen O."/>
            <person name="Paran I."/>
            <person name="Suh M.C."/>
            <person name="Lee S.B."/>
            <person name="Kim Y.K."/>
            <person name="Shin Y."/>
            <person name="Noh S.J."/>
            <person name="Park J."/>
            <person name="Seo Y.S."/>
            <person name="Kwon S.Y."/>
            <person name="Kim H.A."/>
            <person name="Park J.M."/>
            <person name="Kim H.J."/>
            <person name="Choi S.B."/>
            <person name="Bosland P.W."/>
            <person name="Reeves G."/>
            <person name="Jo S.H."/>
            <person name="Lee B.W."/>
            <person name="Cho H.T."/>
            <person name="Choi H.S."/>
            <person name="Lee M.S."/>
            <person name="Yu Y."/>
            <person name="Do Choi Y."/>
            <person name="Park B.S."/>
            <person name="van Deynze A."/>
            <person name="Ashrafi H."/>
            <person name="Hill T."/>
            <person name="Kim W.T."/>
            <person name="Pai H.S."/>
            <person name="Ahn H.K."/>
            <person name="Yeam I."/>
            <person name="Giovannoni J.J."/>
            <person name="Rose J.K."/>
            <person name="Sorensen I."/>
            <person name="Lee S.J."/>
            <person name="Kim R.W."/>
            <person name="Choi I.Y."/>
            <person name="Choi B.S."/>
            <person name="Lim J.S."/>
            <person name="Lee Y.H."/>
            <person name="Choi D."/>
        </authorList>
    </citation>
    <scope>NUCLEOTIDE SEQUENCE [LARGE SCALE GENOMIC DNA]</scope>
    <source>
        <strain evidence="2">cv. CM334</strain>
    </source>
</reference>
<evidence type="ECO:0000313" key="1">
    <source>
        <dbReference type="EMBL" id="PHT78405.1"/>
    </source>
</evidence>
<proteinExistence type="predicted"/>
<dbReference type="SMR" id="A0A2G2Z956"/>
<name>A0A2G2Z956_CAPAN</name>
<reference evidence="1 2" key="2">
    <citation type="journal article" date="2017" name="Genome Biol.">
        <title>New reference genome sequences of hot pepper reveal the massive evolution of plant disease-resistance genes by retroduplication.</title>
        <authorList>
            <person name="Kim S."/>
            <person name="Park J."/>
            <person name="Yeom S.I."/>
            <person name="Kim Y.M."/>
            <person name="Seo E."/>
            <person name="Kim K.T."/>
            <person name="Kim M.S."/>
            <person name="Lee J.M."/>
            <person name="Cheong K."/>
            <person name="Shin H.S."/>
            <person name="Kim S.B."/>
            <person name="Han K."/>
            <person name="Lee J."/>
            <person name="Park M."/>
            <person name="Lee H.A."/>
            <person name="Lee H.Y."/>
            <person name="Lee Y."/>
            <person name="Oh S."/>
            <person name="Lee J.H."/>
            <person name="Choi E."/>
            <person name="Choi E."/>
            <person name="Lee S.E."/>
            <person name="Jeon J."/>
            <person name="Kim H."/>
            <person name="Choi G."/>
            <person name="Song H."/>
            <person name="Lee J."/>
            <person name="Lee S.C."/>
            <person name="Kwon J.K."/>
            <person name="Lee H.Y."/>
            <person name="Koo N."/>
            <person name="Hong Y."/>
            <person name="Kim R.W."/>
            <person name="Kang W.H."/>
            <person name="Huh J.H."/>
            <person name="Kang B.C."/>
            <person name="Yang T.J."/>
            <person name="Lee Y.H."/>
            <person name="Bennetzen J.L."/>
            <person name="Choi D."/>
        </authorList>
    </citation>
    <scope>NUCLEOTIDE SEQUENCE [LARGE SCALE GENOMIC DNA]</scope>
    <source>
        <strain evidence="2">cv. CM334</strain>
    </source>
</reference>
<gene>
    <name evidence="1" type="ORF">T459_16457</name>
</gene>
<dbReference type="SUPFAM" id="SSF49348">
    <property type="entry name" value="Clathrin adaptor appendage domain"/>
    <property type="match status" value="1"/>
</dbReference>
<dbReference type="Gramene" id="PHT78405">
    <property type="protein sequence ID" value="PHT78405"/>
    <property type="gene ID" value="T459_16457"/>
</dbReference>
<comment type="caution">
    <text evidence="1">The sequence shown here is derived from an EMBL/GenBank/DDBJ whole genome shotgun (WGS) entry which is preliminary data.</text>
</comment>
<keyword evidence="2" id="KW-1185">Reference proteome</keyword>
<evidence type="ECO:0000313" key="2">
    <source>
        <dbReference type="Proteomes" id="UP000222542"/>
    </source>
</evidence>
<protein>
    <submittedName>
        <fullName evidence="1">Uncharacterized protein</fullName>
    </submittedName>
</protein>
<organism evidence="1 2">
    <name type="scientific">Capsicum annuum</name>
    <name type="common">Capsicum pepper</name>
    <dbReference type="NCBI Taxonomy" id="4072"/>
    <lineage>
        <taxon>Eukaryota</taxon>
        <taxon>Viridiplantae</taxon>
        <taxon>Streptophyta</taxon>
        <taxon>Embryophyta</taxon>
        <taxon>Tracheophyta</taxon>
        <taxon>Spermatophyta</taxon>
        <taxon>Magnoliopsida</taxon>
        <taxon>eudicotyledons</taxon>
        <taxon>Gunneridae</taxon>
        <taxon>Pentapetalae</taxon>
        <taxon>asterids</taxon>
        <taxon>lamiids</taxon>
        <taxon>Solanales</taxon>
        <taxon>Solanaceae</taxon>
        <taxon>Solanoideae</taxon>
        <taxon>Capsiceae</taxon>
        <taxon>Capsicum</taxon>
    </lineage>
</organism>
<dbReference type="InterPro" id="IPR013041">
    <property type="entry name" value="Clathrin_app_Ig-like_sf"/>
</dbReference>
<dbReference type="STRING" id="4072.A0A2G2Z956"/>
<accession>A0A2G2Z956</accession>
<dbReference type="EMBL" id="AYRZ02000006">
    <property type="protein sequence ID" value="PHT78405.1"/>
    <property type="molecule type" value="Genomic_DNA"/>
</dbReference>
<sequence length="223" mass="23930">MISDDSNQFDLTLLDKLLSNIAILSVVDYKPPEEFITHVKTTQKIEDEAYADASEQSNSDSPALIENSDNSNSAIVSADQPTTPVGPPSLVVLPTSSGQGLQISAHLVWRDEQDNNNSAIVSADQTATPANLHLPIALPTSSGQGLQISAQLVWRDGQFNKNTFGLAAGGQLQVPQLLSLNPQALKVQQLASGLLITHNVCKVKIVTSEAQRRDPFLSTTLKH</sequence>
<dbReference type="AlphaFoldDB" id="A0A2G2Z956"/>